<proteinExistence type="predicted"/>
<name>A0A1C3HP53_9GAMM</name>
<dbReference type="Gene3D" id="1.25.40.10">
    <property type="entry name" value="Tetratricopeptide repeat domain"/>
    <property type="match status" value="1"/>
</dbReference>
<evidence type="ECO:0000313" key="3">
    <source>
        <dbReference type="Proteomes" id="UP000190837"/>
    </source>
</evidence>
<feature type="signal peptide" evidence="1">
    <location>
        <begin position="1"/>
        <end position="19"/>
    </location>
</feature>
<protein>
    <recommendedName>
        <fullName evidence="4">Tetratricopeptide repeat protein</fullName>
    </recommendedName>
</protein>
<dbReference type="OMA" id="AKINGMA"/>
<dbReference type="Proteomes" id="UP000190837">
    <property type="component" value="Unassembled WGS sequence"/>
</dbReference>
<dbReference type="SUPFAM" id="SSF48452">
    <property type="entry name" value="TPR-like"/>
    <property type="match status" value="1"/>
</dbReference>
<dbReference type="GeneID" id="84789706"/>
<reference evidence="3" key="1">
    <citation type="submission" date="2016-04" db="EMBL/GenBank/DDBJ databases">
        <authorList>
            <person name="Tagini F."/>
        </authorList>
    </citation>
    <scope>NUCLEOTIDE SEQUENCE [LARGE SCALE GENOMIC DNA]</scope>
    <source>
        <strain evidence="3">CHUV0807</strain>
    </source>
</reference>
<keyword evidence="1" id="KW-0732">Signal</keyword>
<dbReference type="RefSeq" id="WP_004140005.1">
    <property type="nucleotide sequence ID" value="NZ_CALFOW010000162.1"/>
</dbReference>
<evidence type="ECO:0008006" key="4">
    <source>
        <dbReference type="Google" id="ProtNLM"/>
    </source>
</evidence>
<gene>
    <name evidence="2" type="ORF">CHUV0807_1506</name>
</gene>
<dbReference type="InterPro" id="IPR011990">
    <property type="entry name" value="TPR-like_helical_dom_sf"/>
</dbReference>
<accession>A0A1C3HP53</accession>
<evidence type="ECO:0000313" key="2">
    <source>
        <dbReference type="EMBL" id="SAY96582.1"/>
    </source>
</evidence>
<evidence type="ECO:0000256" key="1">
    <source>
        <dbReference type="SAM" id="SignalP"/>
    </source>
</evidence>
<dbReference type="EMBL" id="FKLO01000050">
    <property type="protein sequence ID" value="SAY96582.1"/>
    <property type="molecule type" value="Genomic_DNA"/>
</dbReference>
<feature type="chain" id="PRO_5008675433" description="Tetratricopeptide repeat protein" evidence="1">
    <location>
        <begin position="20"/>
        <end position="232"/>
    </location>
</feature>
<sequence>MKKHLLTLSCLLATATLYAAPYPRLDPNSLINGTPEHPPITVNIPALQNALGNLSMHAGDYPPQFDSDADRQQAINDLAPIAIVLDNMTENSAPPAGGKASEAHLASLLMSARLAWIGHNLDQPGYGEKAEAAYRQLLQYTPANRKADIQDEFGRFLASVGKAGEAVENLRAAYKNGNRMSAIPLAMALLAQDKRDESVKVLKEYTRANPNDPQAQEILGAIESGQIQVQNM</sequence>
<dbReference type="AlphaFoldDB" id="A0A1C3HP53"/>
<organism evidence="2 3">
    <name type="scientific">Cardiobacterium hominis</name>
    <dbReference type="NCBI Taxonomy" id="2718"/>
    <lineage>
        <taxon>Bacteria</taxon>
        <taxon>Pseudomonadati</taxon>
        <taxon>Pseudomonadota</taxon>
        <taxon>Gammaproteobacteria</taxon>
        <taxon>Cardiobacteriales</taxon>
        <taxon>Cardiobacteriaceae</taxon>
        <taxon>Cardiobacterium</taxon>
    </lineage>
</organism>